<evidence type="ECO:0000256" key="1">
    <source>
        <dbReference type="ARBA" id="ARBA00022722"/>
    </source>
</evidence>
<feature type="domain" description="3'-5' exonuclease" evidence="5">
    <location>
        <begin position="90"/>
        <end position="276"/>
    </location>
</feature>
<evidence type="ECO:0000259" key="5">
    <source>
        <dbReference type="SMART" id="SM00474"/>
    </source>
</evidence>
<accession>T2M425</accession>
<dbReference type="OrthoDB" id="1920326at2759"/>
<evidence type="ECO:0000256" key="2">
    <source>
        <dbReference type="ARBA" id="ARBA00022801"/>
    </source>
</evidence>
<keyword evidence="4" id="KW-0812">Transmembrane</keyword>
<dbReference type="CDD" id="cd06141">
    <property type="entry name" value="WRN_exo"/>
    <property type="match status" value="1"/>
</dbReference>
<dbReference type="GO" id="GO:0003676">
    <property type="term" value="F:nucleic acid binding"/>
    <property type="evidence" value="ECO:0007669"/>
    <property type="project" value="InterPro"/>
</dbReference>
<dbReference type="GO" id="GO:0005737">
    <property type="term" value="C:cytoplasm"/>
    <property type="evidence" value="ECO:0007669"/>
    <property type="project" value="TreeGrafter"/>
</dbReference>
<feature type="transmembrane region" description="Helical" evidence="4">
    <location>
        <begin position="17"/>
        <end position="34"/>
    </location>
</feature>
<reference evidence="6" key="1">
    <citation type="journal article" date="2013" name="Genome Biol. Evol.">
        <title>Punctuated emergences of genetic and phenotypic innovations in eumetazoan, bilaterian, euteleostome, and hominidae ancestors.</title>
        <authorList>
            <person name="Wenger Y."/>
            <person name="Galliot B."/>
        </authorList>
    </citation>
    <scope>NUCLEOTIDE SEQUENCE</scope>
    <source>
        <tissue evidence="6">Whole animals</tissue>
    </source>
</reference>
<dbReference type="InterPro" id="IPR002562">
    <property type="entry name" value="3'-5'_exonuclease_dom"/>
</dbReference>
<proteinExistence type="evidence at transcript level"/>
<keyword evidence="4" id="KW-1133">Transmembrane helix</keyword>
<evidence type="ECO:0000256" key="3">
    <source>
        <dbReference type="ARBA" id="ARBA00022839"/>
    </source>
</evidence>
<name>T2M425_HYDVU</name>
<dbReference type="InterPro" id="IPR051132">
    <property type="entry name" value="3-5_Exonuclease_domain"/>
</dbReference>
<dbReference type="Gene3D" id="3.30.420.10">
    <property type="entry name" value="Ribonuclease H-like superfamily/Ribonuclease H"/>
    <property type="match status" value="1"/>
</dbReference>
<gene>
    <name evidence="6" type="primary">EXD2</name>
</gene>
<dbReference type="Pfam" id="PF01612">
    <property type="entry name" value="DNA_pol_A_exo1"/>
    <property type="match status" value="1"/>
</dbReference>
<dbReference type="GO" id="GO:0005634">
    <property type="term" value="C:nucleus"/>
    <property type="evidence" value="ECO:0007669"/>
    <property type="project" value="TreeGrafter"/>
</dbReference>
<dbReference type="SMART" id="SM00474">
    <property type="entry name" value="35EXOc"/>
    <property type="match status" value="1"/>
</dbReference>
<dbReference type="InterPro" id="IPR036397">
    <property type="entry name" value="RNaseH_sf"/>
</dbReference>
<dbReference type="GO" id="GO:0008408">
    <property type="term" value="F:3'-5' exonuclease activity"/>
    <property type="evidence" value="ECO:0007669"/>
    <property type="project" value="InterPro"/>
</dbReference>
<dbReference type="OMA" id="RYYQTPK"/>
<dbReference type="AlphaFoldDB" id="T2M425"/>
<dbReference type="GO" id="GO:0006139">
    <property type="term" value="P:nucleobase-containing compound metabolic process"/>
    <property type="evidence" value="ECO:0007669"/>
    <property type="project" value="InterPro"/>
</dbReference>
<evidence type="ECO:0000256" key="4">
    <source>
        <dbReference type="SAM" id="Phobius"/>
    </source>
</evidence>
<keyword evidence="1" id="KW-0540">Nuclease</keyword>
<dbReference type="KEGG" id="hmg:100200439"/>
<keyword evidence="4" id="KW-0472">Membrane</keyword>
<dbReference type="EMBL" id="HAAD01000796">
    <property type="protein sequence ID" value="CDG67028.1"/>
    <property type="molecule type" value="mRNA"/>
</dbReference>
<dbReference type="SUPFAM" id="SSF53098">
    <property type="entry name" value="Ribonuclease H-like"/>
    <property type="match status" value="1"/>
</dbReference>
<evidence type="ECO:0000313" key="6">
    <source>
        <dbReference type="EMBL" id="CDG67028.1"/>
    </source>
</evidence>
<dbReference type="InterPro" id="IPR012337">
    <property type="entry name" value="RNaseH-like_sf"/>
</dbReference>
<dbReference type="PANTHER" id="PTHR13620:SF104">
    <property type="entry name" value="EXONUCLEASE 3'-5' DOMAIN-CONTAINING PROTEIN 2"/>
    <property type="match status" value="1"/>
</dbReference>
<keyword evidence="2" id="KW-0378">Hydrolase</keyword>
<organism evidence="6">
    <name type="scientific">Hydra vulgaris</name>
    <name type="common">Hydra</name>
    <name type="synonym">Hydra attenuata</name>
    <dbReference type="NCBI Taxonomy" id="6087"/>
    <lineage>
        <taxon>Eukaryota</taxon>
        <taxon>Metazoa</taxon>
        <taxon>Cnidaria</taxon>
        <taxon>Hydrozoa</taxon>
        <taxon>Hydroidolina</taxon>
        <taxon>Anthoathecata</taxon>
        <taxon>Aplanulata</taxon>
        <taxon>Hydridae</taxon>
        <taxon>Hydra</taxon>
    </lineage>
</organism>
<protein>
    <submittedName>
        <fullName evidence="6">Exonuclease 3'-5' domain-containing protein 2</fullName>
    </submittedName>
</protein>
<sequence length="637" mass="73795">MNVLFEDTLNLFFKCDATFAFISLTIAITLYKVFSKFKSFKASKKENLICLNEVVKFPFSVYDENTKIVTTNESEDIPSLIKTVFQNVIIYVLNKAEDCNAVLECFQENLHFVGLDCEWVSNEKSHVALIQLSLGTTCLIYRIPQLSINEEFPFQLKKLLENPKILKFGVAIYEDVRRLHSHGVAVRGFVDLRILAQRCLPFITTKNSEDENKYKGMGLQSLSYKLLNMNLDKSRNIQCSNWHATDLSKEQILYAAKDAIASLEVFYALVISRKYHQVNFDSNSLFFISILKSNIYIKGDVYNYCHNKDKLINEFNTQYNLTQPSVFLVEMACSMCQGIVGLNFKQKNIKLNNKVSKTVVIKEKVFKHPCREKPLYENCYLLAPDGKILATINQNKAKWYLQKGLGFIDCEEPFTVRLLFQPHYGTSSDDGEYYTTVKQNVCVVCGRSENLVRKMVVPHDYRKHFPVELKGHTSHDVLLLCLHCHRTAQHADDALRQELAAKHLAPLGTKERMILIDNPVLLKIRSAAKALFNQKSKIPYLRKIELETIIKDYYGVDTISEDLLRDALNMNVKITNEAFQYLHGEKVVKDIIREDRLFNFIRMWRQHFLDVMQPKYMPELWSVDHNIQKYDNLKIAV</sequence>
<keyword evidence="3 6" id="KW-0269">Exonuclease</keyword>
<dbReference type="PANTHER" id="PTHR13620">
    <property type="entry name" value="3-5 EXONUCLEASE"/>
    <property type="match status" value="1"/>
</dbReference>